<organism evidence="2 3">
    <name type="scientific">Echinococcus granulosus</name>
    <name type="common">Hydatid tapeworm</name>
    <dbReference type="NCBI Taxonomy" id="6210"/>
    <lineage>
        <taxon>Eukaryota</taxon>
        <taxon>Metazoa</taxon>
        <taxon>Spiralia</taxon>
        <taxon>Lophotrochozoa</taxon>
        <taxon>Platyhelminthes</taxon>
        <taxon>Cestoda</taxon>
        <taxon>Eucestoda</taxon>
        <taxon>Cyclophyllidea</taxon>
        <taxon>Taeniidae</taxon>
        <taxon>Echinococcus</taxon>
        <taxon>Echinococcus granulosus group</taxon>
    </lineage>
</organism>
<accession>W6U9H3</accession>
<dbReference type="KEGG" id="egl:EGR_07124"/>
<evidence type="ECO:0000256" key="1">
    <source>
        <dbReference type="SAM" id="SignalP"/>
    </source>
</evidence>
<keyword evidence="1" id="KW-0732">Signal</keyword>
<sequence length="150" mass="17571">MRILSHYIIVILLSYSGSCMECYVCHNQEGNKDKCVKTSMQCLQDEDTCLINISYTGKVNMPPYWEPFGDRKHFLWKSCTTAAACEAERKRAGRECMREWYMDWRCVECCQGELCNYYATLESSILLPNFWISAFTTLFVLYHTMLNKCT</sequence>
<dbReference type="STRING" id="6210.W6U9H3"/>
<comment type="caution">
    <text evidence="2">The sequence shown here is derived from an EMBL/GenBank/DDBJ whole genome shotgun (WGS) entry which is preliminary data.</text>
</comment>
<keyword evidence="3" id="KW-1185">Reference proteome</keyword>
<dbReference type="CDD" id="cd23599">
    <property type="entry name" value="TFP_LU_ECD_Cold"/>
    <property type="match status" value="1"/>
</dbReference>
<dbReference type="AlphaFoldDB" id="W6U9H3"/>
<gene>
    <name evidence="2" type="ORF">EGR_07124</name>
</gene>
<name>W6U9H3_ECHGR</name>
<feature type="chain" id="PRO_5004881887" description="Low affinity cationic amino acid transporter" evidence="1">
    <location>
        <begin position="20"/>
        <end position="150"/>
    </location>
</feature>
<evidence type="ECO:0000313" key="3">
    <source>
        <dbReference type="Proteomes" id="UP000019149"/>
    </source>
</evidence>
<dbReference type="Gene3D" id="2.10.60.10">
    <property type="entry name" value="CD59"/>
    <property type="match status" value="1"/>
</dbReference>
<dbReference type="RefSeq" id="XP_024349214.1">
    <property type="nucleotide sequence ID" value="XM_024496373.1"/>
</dbReference>
<dbReference type="InterPro" id="IPR045860">
    <property type="entry name" value="Snake_toxin-like_sf"/>
</dbReference>
<dbReference type="Proteomes" id="UP000019149">
    <property type="component" value="Unassembled WGS sequence"/>
</dbReference>
<dbReference type="SUPFAM" id="SSF57302">
    <property type="entry name" value="Snake toxin-like"/>
    <property type="match status" value="1"/>
</dbReference>
<dbReference type="OMA" id="TIKTCEY"/>
<dbReference type="GeneID" id="36342839"/>
<proteinExistence type="predicted"/>
<reference evidence="2 3" key="1">
    <citation type="journal article" date="2013" name="Nat. Genet.">
        <title>The genome of the hydatid tapeworm Echinococcus granulosus.</title>
        <authorList>
            <person name="Zheng H."/>
            <person name="Zhang W."/>
            <person name="Zhang L."/>
            <person name="Zhang Z."/>
            <person name="Li J."/>
            <person name="Lu G."/>
            <person name="Zhu Y."/>
            <person name="Wang Y."/>
            <person name="Huang Y."/>
            <person name="Liu J."/>
            <person name="Kang H."/>
            <person name="Chen J."/>
            <person name="Wang L."/>
            <person name="Chen A."/>
            <person name="Yu S."/>
            <person name="Gao Z."/>
            <person name="Jin L."/>
            <person name="Gu W."/>
            <person name="Wang Z."/>
            <person name="Zhao L."/>
            <person name="Shi B."/>
            <person name="Wen H."/>
            <person name="Lin R."/>
            <person name="Jones M.K."/>
            <person name="Brejova B."/>
            <person name="Vinar T."/>
            <person name="Zhao G."/>
            <person name="McManus D.P."/>
            <person name="Chen Z."/>
            <person name="Zhou Y."/>
            <person name="Wang S."/>
        </authorList>
    </citation>
    <scope>NUCLEOTIDE SEQUENCE [LARGE SCALE GENOMIC DNA]</scope>
</reference>
<evidence type="ECO:0008006" key="4">
    <source>
        <dbReference type="Google" id="ProtNLM"/>
    </source>
</evidence>
<dbReference type="EMBL" id="APAU02000070">
    <property type="protein sequence ID" value="EUB58018.1"/>
    <property type="molecule type" value="Genomic_DNA"/>
</dbReference>
<dbReference type="OrthoDB" id="6278121at2759"/>
<feature type="signal peptide" evidence="1">
    <location>
        <begin position="1"/>
        <end position="19"/>
    </location>
</feature>
<evidence type="ECO:0000313" key="2">
    <source>
        <dbReference type="EMBL" id="EUB58018.1"/>
    </source>
</evidence>
<protein>
    <recommendedName>
        <fullName evidence="4">Low affinity cationic amino acid transporter</fullName>
    </recommendedName>
</protein>
<dbReference type="CTD" id="36342839"/>